<dbReference type="EMBL" id="BT145837">
    <property type="protein sequence ID" value="AFK45631.1"/>
    <property type="molecule type" value="mRNA"/>
</dbReference>
<evidence type="ECO:0000256" key="1">
    <source>
        <dbReference type="SAM" id="Phobius"/>
    </source>
</evidence>
<feature type="transmembrane region" description="Helical" evidence="1">
    <location>
        <begin position="50"/>
        <end position="71"/>
    </location>
</feature>
<accession>I3SZD9</accession>
<name>I3SZD9_MEDTR</name>
<proteinExistence type="evidence at transcript level"/>
<reference evidence="2" key="1">
    <citation type="submission" date="2012-05" db="EMBL/GenBank/DDBJ databases">
        <authorList>
            <person name="Krishnakumar V."/>
            <person name="Cheung F."/>
            <person name="Xiao Y."/>
            <person name="Chan A."/>
            <person name="Moskal W.A."/>
            <person name="Town C.D."/>
        </authorList>
    </citation>
    <scope>NUCLEOTIDE SEQUENCE</scope>
</reference>
<keyword evidence="1" id="KW-0812">Transmembrane</keyword>
<organism evidence="2">
    <name type="scientific">Medicago truncatula</name>
    <name type="common">Barrel medic</name>
    <name type="synonym">Medicago tribuloides</name>
    <dbReference type="NCBI Taxonomy" id="3880"/>
    <lineage>
        <taxon>Eukaryota</taxon>
        <taxon>Viridiplantae</taxon>
        <taxon>Streptophyta</taxon>
        <taxon>Embryophyta</taxon>
        <taxon>Tracheophyta</taxon>
        <taxon>Spermatophyta</taxon>
        <taxon>Magnoliopsida</taxon>
        <taxon>eudicotyledons</taxon>
        <taxon>Gunneridae</taxon>
        <taxon>Pentapetalae</taxon>
        <taxon>rosids</taxon>
        <taxon>fabids</taxon>
        <taxon>Fabales</taxon>
        <taxon>Fabaceae</taxon>
        <taxon>Papilionoideae</taxon>
        <taxon>50 kb inversion clade</taxon>
        <taxon>NPAAA clade</taxon>
        <taxon>Hologalegina</taxon>
        <taxon>IRL clade</taxon>
        <taxon>Trifolieae</taxon>
        <taxon>Medicago</taxon>
    </lineage>
</organism>
<protein>
    <recommendedName>
        <fullName evidence="3">Transmembrane protein</fullName>
    </recommendedName>
</protein>
<keyword evidence="1" id="KW-1133">Transmembrane helix</keyword>
<evidence type="ECO:0008006" key="3">
    <source>
        <dbReference type="Google" id="ProtNLM"/>
    </source>
</evidence>
<sequence>MQLKSLEYFLVEAWVSFQHLFYLTMQLKLPAFQCWVPKQHFSTLQLQRDYFFGILSLIGPFLNILVVNYIGDCLSLC</sequence>
<evidence type="ECO:0000313" key="2">
    <source>
        <dbReference type="EMBL" id="AFK45631.1"/>
    </source>
</evidence>
<keyword evidence="1" id="KW-0472">Membrane</keyword>
<dbReference type="AlphaFoldDB" id="I3SZD9"/>